<dbReference type="EMBL" id="JH431588">
    <property type="status" value="NOT_ANNOTATED_CDS"/>
    <property type="molecule type" value="Genomic_DNA"/>
</dbReference>
<dbReference type="InterPro" id="IPR040067">
    <property type="entry name" value="WDR47"/>
</dbReference>
<evidence type="ECO:0000259" key="3">
    <source>
        <dbReference type="PROSITE" id="PS50897"/>
    </source>
</evidence>
<feature type="compositionally biased region" description="Basic and acidic residues" evidence="2">
    <location>
        <begin position="395"/>
        <end position="416"/>
    </location>
</feature>
<dbReference type="Pfam" id="PF25602">
    <property type="entry name" value="WDR47_COR"/>
    <property type="match status" value="1"/>
</dbReference>
<dbReference type="OMA" id="HECRSRT"/>
<dbReference type="PROSITE" id="PS50897">
    <property type="entry name" value="CTLH"/>
    <property type="match status" value="1"/>
</dbReference>
<dbReference type="Proteomes" id="UP000014500">
    <property type="component" value="Unassembled WGS sequence"/>
</dbReference>
<evidence type="ECO:0000256" key="1">
    <source>
        <dbReference type="SAM" id="Coils"/>
    </source>
</evidence>
<dbReference type="HOGENOM" id="CLU_031154_0_0_1"/>
<dbReference type="PhylomeDB" id="T1JLL1"/>
<feature type="domain" description="CTLH" evidence="3">
    <location>
        <begin position="44"/>
        <end position="101"/>
    </location>
</feature>
<dbReference type="InterPro" id="IPR057749">
    <property type="entry name" value="WDR47_COR"/>
</dbReference>
<keyword evidence="5" id="KW-1185">Reference proteome</keyword>
<accession>T1JLL1</accession>
<dbReference type="EnsemblMetazoa" id="SMAR014741-RA">
    <property type="protein sequence ID" value="SMAR014741-PA"/>
    <property type="gene ID" value="SMAR014741"/>
</dbReference>
<dbReference type="PANTHER" id="PTHR19863">
    <property type="entry name" value="NEMITIN (NEURONAL ENRICHED MAP INTERACTING PROTEIN) HOMOLOG"/>
    <property type="match status" value="1"/>
</dbReference>
<protein>
    <recommendedName>
        <fullName evidence="3">CTLH domain-containing protein</fullName>
    </recommendedName>
</protein>
<dbReference type="AlphaFoldDB" id="T1JLL1"/>
<feature type="coiled-coil region" evidence="1">
    <location>
        <begin position="433"/>
        <end position="467"/>
    </location>
</feature>
<proteinExistence type="predicted"/>
<evidence type="ECO:0000256" key="2">
    <source>
        <dbReference type="SAM" id="MobiDB-lite"/>
    </source>
</evidence>
<sequence length="610" mass="69015">MPSAHLTLKEEEVVKLALEFLNCRDLHITQLSLERETGVINGTFSDDVLFLRQLILDGQWDDALEFIQPLQCIDSFDSKQFTYIILKHKYVELLCIKSEVGLVQNIDVAVDEVVKVLNELEKYCPTKEEYSNLCLFLTLPRLSDHAQFKNWNPSNARVECFRAIYPLVEKFLPPDKKSLENQAMAKNDRLIQLVIKGILYESCVEYCQHKATAPSTDVQEMQFSELLNGTGFSDSDLSLLSWLQSIPSDTFSCAFEQKTLNVDVERLEKPSLEASWTEHMLVTPIKPKIFPHSAMPFSRPKSADIMSRSLTPHLDGLPFGLAHQRHVMAMSLGDISTMSRSFAGFHLTGKKCMNTSVDRLFEEAEDVFTSSSYGDLPTLLTGYPPTKPPLVRRSRSPEKKAKQDNDAKKGLSENDGKMISVSADNARSRSELYKEFQRQKLMVQEQLEDQERKREDCVKQLREIESQQKQAVDNRLITENTSLNDMTTPVNSKLHARLVSSGELCSSTPKPINKVQNRISSVTPQPSPILNYNNINNNNNVMTSLESTPSAKMMPVARNLAPILEAAASNLTRILIFKVLLHITTVQVTLYITCKGVLHLNPFQFHMKAT</sequence>
<dbReference type="SMART" id="SM00668">
    <property type="entry name" value="CTLH"/>
    <property type="match status" value="1"/>
</dbReference>
<name>T1JLL1_STRMM</name>
<reference evidence="5" key="1">
    <citation type="submission" date="2011-05" db="EMBL/GenBank/DDBJ databases">
        <authorList>
            <person name="Richards S.R."/>
            <person name="Qu J."/>
            <person name="Jiang H."/>
            <person name="Jhangiani S.N."/>
            <person name="Agravi P."/>
            <person name="Goodspeed R."/>
            <person name="Gross S."/>
            <person name="Mandapat C."/>
            <person name="Jackson L."/>
            <person name="Mathew T."/>
            <person name="Pu L."/>
            <person name="Thornton R."/>
            <person name="Saada N."/>
            <person name="Wilczek-Boney K.B."/>
            <person name="Lee S."/>
            <person name="Kovar C."/>
            <person name="Wu Y."/>
            <person name="Scherer S.E."/>
            <person name="Worley K.C."/>
            <person name="Muzny D.M."/>
            <person name="Gibbs R."/>
        </authorList>
    </citation>
    <scope>NUCLEOTIDE SEQUENCE</scope>
    <source>
        <strain evidence="5">Brora</strain>
    </source>
</reference>
<evidence type="ECO:0000313" key="5">
    <source>
        <dbReference type="Proteomes" id="UP000014500"/>
    </source>
</evidence>
<dbReference type="eggNOG" id="KOG0641">
    <property type="taxonomic scope" value="Eukaryota"/>
</dbReference>
<dbReference type="STRING" id="126957.T1JLL1"/>
<reference evidence="4" key="2">
    <citation type="submission" date="2015-02" db="UniProtKB">
        <authorList>
            <consortium name="EnsemblMetazoa"/>
        </authorList>
    </citation>
    <scope>IDENTIFICATION</scope>
</reference>
<organism evidence="4 5">
    <name type="scientific">Strigamia maritima</name>
    <name type="common">European centipede</name>
    <name type="synonym">Geophilus maritimus</name>
    <dbReference type="NCBI Taxonomy" id="126957"/>
    <lineage>
        <taxon>Eukaryota</taxon>
        <taxon>Metazoa</taxon>
        <taxon>Ecdysozoa</taxon>
        <taxon>Arthropoda</taxon>
        <taxon>Myriapoda</taxon>
        <taxon>Chilopoda</taxon>
        <taxon>Pleurostigmophora</taxon>
        <taxon>Geophilomorpha</taxon>
        <taxon>Linotaeniidae</taxon>
        <taxon>Strigamia</taxon>
    </lineage>
</organism>
<keyword evidence="1" id="KW-0175">Coiled coil</keyword>
<evidence type="ECO:0000313" key="4">
    <source>
        <dbReference type="EnsemblMetazoa" id="SMAR014741-PA"/>
    </source>
</evidence>
<dbReference type="InterPro" id="IPR006595">
    <property type="entry name" value="CTLH_C"/>
</dbReference>
<feature type="region of interest" description="Disordered" evidence="2">
    <location>
        <begin position="378"/>
        <end position="419"/>
    </location>
</feature>
<dbReference type="PANTHER" id="PTHR19863:SF11">
    <property type="entry name" value="WD REPEAT-CONTAINING PROTEIN 47-LIKE PROTEIN"/>
    <property type="match status" value="1"/>
</dbReference>